<comment type="caution">
    <text evidence="2">The sequence shown here is derived from an EMBL/GenBank/DDBJ whole genome shotgun (WGS) entry which is preliminary data.</text>
</comment>
<feature type="domain" description="Polysaccharide pyruvyl transferase" evidence="1">
    <location>
        <begin position="42"/>
        <end position="298"/>
    </location>
</feature>
<evidence type="ECO:0000259" key="1">
    <source>
        <dbReference type="Pfam" id="PF04230"/>
    </source>
</evidence>
<evidence type="ECO:0000313" key="2">
    <source>
        <dbReference type="EMBL" id="GIJ16325.1"/>
    </source>
</evidence>
<accession>A0ABQ4IET3</accession>
<keyword evidence="3" id="KW-1185">Reference proteome</keyword>
<dbReference type="GO" id="GO:0016740">
    <property type="term" value="F:transferase activity"/>
    <property type="evidence" value="ECO:0007669"/>
    <property type="project" value="UniProtKB-KW"/>
</dbReference>
<dbReference type="PANTHER" id="PTHR36836">
    <property type="entry name" value="COLANIC ACID BIOSYNTHESIS PROTEIN WCAK"/>
    <property type="match status" value="1"/>
</dbReference>
<organism evidence="2 3">
    <name type="scientific">Micromonospora gifhornensis</name>
    <dbReference type="NCBI Taxonomy" id="84594"/>
    <lineage>
        <taxon>Bacteria</taxon>
        <taxon>Bacillati</taxon>
        <taxon>Actinomycetota</taxon>
        <taxon>Actinomycetes</taxon>
        <taxon>Micromonosporales</taxon>
        <taxon>Micromonosporaceae</taxon>
        <taxon>Micromonospora</taxon>
    </lineage>
</organism>
<dbReference type="Pfam" id="PF04230">
    <property type="entry name" value="PS_pyruv_trans"/>
    <property type="match status" value="1"/>
</dbReference>
<proteinExistence type="predicted"/>
<keyword evidence="2" id="KW-0808">Transferase</keyword>
<protein>
    <submittedName>
        <fullName evidence="2">Polysaccharide pyruvyl transferase</fullName>
    </submittedName>
</protein>
<gene>
    <name evidence="2" type="ORF">Vgi01_30090</name>
</gene>
<sequence length="368" mass="40070">MTPTVRRLGRRLLTYAQDTARLNGTEAGTCVYVGPRVPGNLNLGDNLLYWAHQHALPDIPLRQVHTVPALAGARAVRRRQLRGTVLGGGTLIGSPSFRRGLESSLRMLDGLPVVNIGTGVDDPVMPSTGVPGDNRELRAWVPLLRRMPKVWVRGPLSRHLLREVGVDAEISGDPVLLFALDADLRHRPALGRIGINLGITGNQWQRDPAELVRAVVSYGRRMRERGVEVLLISVWDRDDELTASVADELGCPAVLAAQMRTAGAMRRVMRGIDILVAQKLHAVVGAACVATPSIALEYRPKCRDFQESVGAGRWTIRTSEATGGALTAMTHQLYDERESAMKTLAEQVTDRRAAIGLAAIEAYETLDG</sequence>
<dbReference type="RefSeq" id="WP_204291431.1">
    <property type="nucleotide sequence ID" value="NZ_BAAAGZ010000010.1"/>
</dbReference>
<dbReference type="EMBL" id="BOPA01000020">
    <property type="protein sequence ID" value="GIJ16325.1"/>
    <property type="molecule type" value="Genomic_DNA"/>
</dbReference>
<name>A0ABQ4IET3_9ACTN</name>
<dbReference type="InterPro" id="IPR007345">
    <property type="entry name" value="Polysacch_pyruvyl_Trfase"/>
</dbReference>
<dbReference type="PANTHER" id="PTHR36836:SF1">
    <property type="entry name" value="COLANIC ACID BIOSYNTHESIS PROTEIN WCAK"/>
    <property type="match status" value="1"/>
</dbReference>
<evidence type="ECO:0000313" key="3">
    <source>
        <dbReference type="Proteomes" id="UP000647860"/>
    </source>
</evidence>
<reference evidence="2 3" key="1">
    <citation type="submission" date="2021-01" db="EMBL/GenBank/DDBJ databases">
        <title>Whole genome shotgun sequence of Verrucosispora gifhornensis NBRC 16317.</title>
        <authorList>
            <person name="Komaki H."/>
            <person name="Tamura T."/>
        </authorList>
    </citation>
    <scope>NUCLEOTIDE SEQUENCE [LARGE SCALE GENOMIC DNA]</scope>
    <source>
        <strain evidence="2 3">NBRC 16317</strain>
    </source>
</reference>
<dbReference type="Proteomes" id="UP000647860">
    <property type="component" value="Unassembled WGS sequence"/>
</dbReference>